<feature type="domain" description="Nuclease associated modular" evidence="2">
    <location>
        <begin position="153"/>
        <end position="169"/>
    </location>
</feature>
<organism evidence="3">
    <name type="scientific">marine sediment metagenome</name>
    <dbReference type="NCBI Taxonomy" id="412755"/>
    <lineage>
        <taxon>unclassified sequences</taxon>
        <taxon>metagenomes</taxon>
        <taxon>ecological metagenomes</taxon>
    </lineage>
</organism>
<evidence type="ECO:0000313" key="3">
    <source>
        <dbReference type="EMBL" id="KKM16601.1"/>
    </source>
</evidence>
<dbReference type="SUPFAM" id="SSF64496">
    <property type="entry name" value="DNA-binding domain of intron-encoded endonucleases"/>
    <property type="match status" value="1"/>
</dbReference>
<gene>
    <name evidence="3" type="ORF">LCGC14_1684190</name>
</gene>
<feature type="region of interest" description="Disordered" evidence="1">
    <location>
        <begin position="128"/>
        <end position="162"/>
    </location>
</feature>
<reference evidence="3" key="1">
    <citation type="journal article" date="2015" name="Nature">
        <title>Complex archaea that bridge the gap between prokaryotes and eukaryotes.</title>
        <authorList>
            <person name="Spang A."/>
            <person name="Saw J.H."/>
            <person name="Jorgensen S.L."/>
            <person name="Zaremba-Niedzwiedzka K."/>
            <person name="Martijn J."/>
            <person name="Lind A.E."/>
            <person name="van Eijk R."/>
            <person name="Schleper C."/>
            <person name="Guy L."/>
            <person name="Ettema T.J."/>
        </authorList>
    </citation>
    <scope>NUCLEOTIDE SEQUENCE</scope>
</reference>
<feature type="domain" description="Nuclease associated modular" evidence="2">
    <location>
        <begin position="95"/>
        <end position="111"/>
    </location>
</feature>
<feature type="compositionally biased region" description="Basic and acidic residues" evidence="1">
    <location>
        <begin position="137"/>
        <end position="146"/>
    </location>
</feature>
<feature type="domain" description="Nuclease associated modular" evidence="2">
    <location>
        <begin position="71"/>
        <end position="87"/>
    </location>
</feature>
<dbReference type="EMBL" id="LAZR01014638">
    <property type="protein sequence ID" value="KKM16601.1"/>
    <property type="molecule type" value="Genomic_DNA"/>
</dbReference>
<sequence length="282" mass="33690">MEDFKNKKWLENKYLIEKKSICQIAKEYKIVDSTIYYWLKKFNIVVRSISEAKKGKKFSKEHIKKLSKSHKGKKFSKETKKKISEANKGRKGCMLGKIHSDETKKKMSNIRKGRKILDETKKKISETLKGHVGAGKGQERSNETKKKISKANKGKKRSVESKRKMRLSRLKYIKKSNGNFFPTFNIYACKYFEKFDKENNTKGLYGKNEFHIKKLGYWTDYINFDLKLIVEWDEEHHYLYGKLREKDIQRQKEIENYFPDFKFERIREKNYVITKNILCSSN</sequence>
<proteinExistence type="predicted"/>
<name>A0A0F9HMW4_9ZZZZ</name>
<evidence type="ECO:0000259" key="2">
    <source>
        <dbReference type="SMART" id="SM00496"/>
    </source>
</evidence>
<dbReference type="SMART" id="SM00496">
    <property type="entry name" value="IENR2"/>
    <property type="match status" value="6"/>
</dbReference>
<dbReference type="InterPro" id="IPR003611">
    <property type="entry name" value="NUMOD3"/>
</dbReference>
<feature type="domain" description="Nuclease associated modular" evidence="2">
    <location>
        <begin position="54"/>
        <end position="70"/>
    </location>
</feature>
<feature type="domain" description="Nuclease associated modular" evidence="2">
    <location>
        <begin position="136"/>
        <end position="152"/>
    </location>
</feature>
<protein>
    <recommendedName>
        <fullName evidence="2">Nuclease associated modular domain-containing protein</fullName>
    </recommendedName>
</protein>
<dbReference type="Pfam" id="PF07460">
    <property type="entry name" value="NUMOD3"/>
    <property type="match status" value="2"/>
</dbReference>
<feature type="compositionally biased region" description="Basic residues" evidence="1">
    <location>
        <begin position="147"/>
        <end position="156"/>
    </location>
</feature>
<feature type="domain" description="Nuclease associated modular" evidence="2">
    <location>
        <begin position="112"/>
        <end position="128"/>
    </location>
</feature>
<dbReference type="AlphaFoldDB" id="A0A0F9HMW4"/>
<accession>A0A0F9HMW4</accession>
<dbReference type="GO" id="GO:0003677">
    <property type="term" value="F:DNA binding"/>
    <property type="evidence" value="ECO:0007669"/>
    <property type="project" value="InterPro"/>
</dbReference>
<evidence type="ECO:0000256" key="1">
    <source>
        <dbReference type="SAM" id="MobiDB-lite"/>
    </source>
</evidence>
<comment type="caution">
    <text evidence="3">The sequence shown here is derived from an EMBL/GenBank/DDBJ whole genome shotgun (WGS) entry which is preliminary data.</text>
</comment>